<keyword evidence="2" id="KW-1133">Transmembrane helix</keyword>
<feature type="transmembrane region" description="Helical" evidence="2">
    <location>
        <begin position="37"/>
        <end position="54"/>
    </location>
</feature>
<keyword evidence="2" id="KW-0812">Transmembrane</keyword>
<reference evidence="3" key="2">
    <citation type="submission" date="2023-05" db="EMBL/GenBank/DDBJ databases">
        <authorList>
            <person name="Fouks B."/>
        </authorList>
    </citation>
    <scope>NUCLEOTIDE SEQUENCE</scope>
    <source>
        <strain evidence="3">Stay&amp;Tobe</strain>
        <tissue evidence="3">Testes</tissue>
    </source>
</reference>
<dbReference type="Proteomes" id="UP001233999">
    <property type="component" value="Unassembled WGS sequence"/>
</dbReference>
<organism evidence="3 4">
    <name type="scientific">Diploptera punctata</name>
    <name type="common">Pacific beetle cockroach</name>
    <dbReference type="NCBI Taxonomy" id="6984"/>
    <lineage>
        <taxon>Eukaryota</taxon>
        <taxon>Metazoa</taxon>
        <taxon>Ecdysozoa</taxon>
        <taxon>Arthropoda</taxon>
        <taxon>Hexapoda</taxon>
        <taxon>Insecta</taxon>
        <taxon>Pterygota</taxon>
        <taxon>Neoptera</taxon>
        <taxon>Polyneoptera</taxon>
        <taxon>Dictyoptera</taxon>
        <taxon>Blattodea</taxon>
        <taxon>Blaberoidea</taxon>
        <taxon>Blaberidae</taxon>
        <taxon>Diplopterinae</taxon>
        <taxon>Diploptera</taxon>
    </lineage>
</organism>
<evidence type="ECO:0000256" key="1">
    <source>
        <dbReference type="SAM" id="MobiDB-lite"/>
    </source>
</evidence>
<accession>A0AAD7ZUL3</accession>
<feature type="compositionally biased region" description="Acidic residues" evidence="1">
    <location>
        <begin position="588"/>
        <end position="598"/>
    </location>
</feature>
<feature type="region of interest" description="Disordered" evidence="1">
    <location>
        <begin position="582"/>
        <end position="604"/>
    </location>
</feature>
<proteinExistence type="predicted"/>
<evidence type="ECO:0000256" key="2">
    <source>
        <dbReference type="SAM" id="Phobius"/>
    </source>
</evidence>
<dbReference type="InterPro" id="IPR050865">
    <property type="entry name" value="BEACH_Domain"/>
</dbReference>
<reference evidence="3" key="1">
    <citation type="journal article" date="2023" name="IScience">
        <title>Live-bearing cockroach genome reveals convergent evolutionary mechanisms linked to viviparity in insects and beyond.</title>
        <authorList>
            <person name="Fouks B."/>
            <person name="Harrison M.C."/>
            <person name="Mikhailova A.A."/>
            <person name="Marchal E."/>
            <person name="English S."/>
            <person name="Carruthers M."/>
            <person name="Jennings E.C."/>
            <person name="Chiamaka E.L."/>
            <person name="Frigard R.A."/>
            <person name="Pippel M."/>
            <person name="Attardo G.M."/>
            <person name="Benoit J.B."/>
            <person name="Bornberg-Bauer E."/>
            <person name="Tobe S.S."/>
        </authorList>
    </citation>
    <scope>NUCLEOTIDE SEQUENCE</scope>
    <source>
        <strain evidence="3">Stay&amp;Tobe</strain>
    </source>
</reference>
<name>A0AAD7ZUL3_DIPPU</name>
<sequence>MLKILEDAVRKISTEHSDMEESVNGIGETSYQLEQEFVFGLAYGILTFLYCLLLQRSTVDKFQDFLQLFQLFSESHGGRLIEKTVIALLSLPKIDPQQSASRARKVIDLVGQLVNALKKVRGEIVHSHDCRRARHKRCANQASGGLHHHYDLLGAPFSPALVGPRQPTCSVASLFMVLVRILTSSSSTINIRPHVLRVMTLCGTCCCFPARSIISPLIELFKTVNGKVRMLGFALLERTIYLELGAISNQDNTVSCVFCSKNFVLKSVFFPATESTSEDGIFDLPACKKSEQSSVASSPGTDVEKIDNDVDISGKSLWDCLELYRELVESADNKLSHSVTSHLLKVAPRCTSSVKHKLMFKVCLPQVSLHPNIFIQYYQEVGRKAVQFCKFTLLLIGTNLRTQKKLASDDDEQNIYDLVEEETEDYLQLLATICVFWRTCANLVLYSPQYRQVTSSKHVSELHDLLNVLCLFLHQGSGLLECQMTQQSESHLCMKVIESTLIIALTAPPDPEGSGMPMSKESVVESLQRALLSVDVDRSVNMRQLCDVLLKCAVAQSCREQVLPPNKKPKLPSLLVSVGGGGASWDEGVSEGEDEDEVERGNGSEVGSEAYVTADEGYEADVEILDGIGTSSVANGVGVGDVGEESSSSLATVPPVLMTTQTSSRVSHNIAHPSLCLLAVELLVHLNKRYYEMPAEVASAYPERPNESTHLQSLVHCIQRLVVLCRDNPQNCMVLANSGLTTKILKGFSSVLSVSEAKFSEVPRIILELVTLLAHYNISPKELSLFLSFFKSEDPPLGPLLSALTTLVTNSHAQPNYILCFPTAEPYEYTRRRSSVSPPESPLGDNNEASNQALKYRSQHLQNGVKSCWSQCAVALPLNQDLGWSMWLQGFSISMWLRLEHGGTSSVPGLSRATSYSATSDTSSISDYGTIPDNWPIKENSYGNVNNAAAAGAKPVANSLLLHVFSIGYESLILEVWTDTNTNSLVIKLTRPEPKNCETLYETSVEGLLSTGHWNHLAVNVREFMQAKKTKIEILLIVDGWKEMKLRLPYNGLLIRKTKSTNLLLGHTVTIDSECPCGSWYLGNVMLFRSPVFTKERAIYLVGLGPNYTNLTDCSDVDRLSPNFTTIFGPKTLFANIDWEAVLDGKKGNLKELQ</sequence>
<feature type="non-terminal residue" evidence="3">
    <location>
        <position position="1"/>
    </location>
</feature>
<evidence type="ECO:0000313" key="3">
    <source>
        <dbReference type="EMBL" id="KAJ9586953.1"/>
    </source>
</evidence>
<gene>
    <name evidence="3" type="ORF">L9F63_019444</name>
</gene>
<evidence type="ECO:0000313" key="4">
    <source>
        <dbReference type="Proteomes" id="UP001233999"/>
    </source>
</evidence>
<protein>
    <recommendedName>
        <fullName evidence="5">Lysosomal-trafficking regulator</fullName>
    </recommendedName>
</protein>
<keyword evidence="4" id="KW-1185">Reference proteome</keyword>
<dbReference type="PANTHER" id="PTHR13743">
    <property type="entry name" value="BEIGE/BEACH-RELATED"/>
    <property type="match status" value="1"/>
</dbReference>
<keyword evidence="2" id="KW-0472">Membrane</keyword>
<evidence type="ECO:0008006" key="5">
    <source>
        <dbReference type="Google" id="ProtNLM"/>
    </source>
</evidence>
<comment type="caution">
    <text evidence="3">The sequence shown here is derived from an EMBL/GenBank/DDBJ whole genome shotgun (WGS) entry which is preliminary data.</text>
</comment>
<dbReference type="AlphaFoldDB" id="A0AAD7ZUL3"/>
<dbReference type="EMBL" id="JASPKZ010006821">
    <property type="protein sequence ID" value="KAJ9586953.1"/>
    <property type="molecule type" value="Genomic_DNA"/>
</dbReference>
<dbReference type="PANTHER" id="PTHR13743:SF123">
    <property type="entry name" value="PROTEIN FAN"/>
    <property type="match status" value="1"/>
</dbReference>